<dbReference type="PRINTS" id="PR00313">
    <property type="entry name" value="CABNDNGRPT"/>
</dbReference>
<evidence type="ECO:0000259" key="6">
    <source>
        <dbReference type="PROSITE" id="PS50268"/>
    </source>
</evidence>
<feature type="domain" description="Cadherin" evidence="6">
    <location>
        <begin position="399"/>
        <end position="499"/>
    </location>
</feature>
<feature type="domain" description="Cadherin" evidence="6">
    <location>
        <begin position="1011"/>
        <end position="1103"/>
    </location>
</feature>
<evidence type="ECO:0000256" key="2">
    <source>
        <dbReference type="ARBA" id="ARBA00022692"/>
    </source>
</evidence>
<dbReference type="InterPro" id="IPR006644">
    <property type="entry name" value="Cadg"/>
</dbReference>
<evidence type="ECO:0000256" key="3">
    <source>
        <dbReference type="ARBA" id="ARBA00022989"/>
    </source>
</evidence>
<name>A0A6M8BAC7_9CYAN</name>
<dbReference type="SUPFAM" id="SSF49313">
    <property type="entry name" value="Cadherin-like"/>
    <property type="match status" value="8"/>
</dbReference>
<evidence type="ECO:0000256" key="5">
    <source>
        <dbReference type="SAM" id="MobiDB-lite"/>
    </source>
</evidence>
<keyword evidence="3" id="KW-1133">Transmembrane helix</keyword>
<dbReference type="SUPFAM" id="SSF51120">
    <property type="entry name" value="beta-Roll"/>
    <property type="match status" value="1"/>
</dbReference>
<evidence type="ECO:0000313" key="8">
    <source>
        <dbReference type="Proteomes" id="UP000505210"/>
    </source>
</evidence>
<dbReference type="EMBL" id="CP053661">
    <property type="protein sequence ID" value="QKD83518.1"/>
    <property type="molecule type" value="Genomic_DNA"/>
</dbReference>
<dbReference type="Pfam" id="PF14252">
    <property type="entry name" value="DUF4347"/>
    <property type="match status" value="1"/>
</dbReference>
<dbReference type="RefSeq" id="WP_172357324.1">
    <property type="nucleotide sequence ID" value="NZ_CP053661.1"/>
</dbReference>
<dbReference type="Gene3D" id="2.150.10.10">
    <property type="entry name" value="Serralysin-like metalloprotease, C-terminal"/>
    <property type="match status" value="1"/>
</dbReference>
<sequence>MSSSALTHSTQQVLSVPKSACTLVVFDRGIADLGTLVAGVSDAAGVLVLDAQQDAIAQITAVLTQYPQIDQVHLVTHGSEGCLQLGDRPLSLETLDRYAWELQSWFSAANAPRLILYGCRVAAGETGAEFLQKLHQLTGATIIASTTDTGSLSLGGNWELEMQVGPGSYQPVFSEGAIARFSGILSPVQFNLSGVLNRDVIANTGDSIQDSIDNQTNVMITQSVATAIGGANGQGLPDNGFFAANAFRPNMQLAYSNTNNGNNVWFATANGQSMNFAVPPGQYSEVHIAVLSTEGASSMRLTFHYSDGTTQTTGSITIPDWFDEITESASLYYMINGMDRAHNTAGTLFEDANNPAVFGARFLPNTGKTLQSVTVEKVGTTGYLNVMGATGVVNNLPTNVNLSSTSVNENVAAGFTVGGLSTVDPDAGNTHTYSLVAGAGDTDNATFSIVGNQLRINTPPDFETKSSYSIRVRTTDQGGLFFERVFTINVNDVNETPTNLTLSNTTRDENIPANSLIGNFGTVDPDTGNTHTYSLVAGAGDTDNAAFTIVGNELRINASPDFETKSSYSIRVRTTDQGGLFTERVFTVNINNLEEAPTNLQLSSNDLLENVPADTVVGTLSTIDPDVGDTHTYDLVSGTGDEDNAAFTIVGNELRINASPDFETKNSYSIRVRTTDQTGLFFDRVLTVYINNANEAPTDIILSSTSVEENVVPDTVVAALSAVDPDAEDEHTYLLVAGAGDNDNAAFALEGNELRINEMPDFEAKSVYRVRIRAVDRDGLFYEKAVQINITDVDESGNAPPTSISLSTASLDENVPANTVVGTFSTVDPNPGDVHTYSLVNGVGSTDNAAFTIVGNQLRINVSPDFEAKPRYNIRVRSRDQSGGIFERQMVITVNNVNETPTAINLSTTNINENLPANSAVAILSTVDSDAGNTHAYTLVSGEGDTDNAAFSIVGNQLRINTSPDFETKNSYSIRLRSTDQGGLFTERTVNIGINNVNEVPTQLEFSATNVNENVPANSVIGTFTTTDPDAGNTHTYTLVSGAGSADNAAFTIVGNQLRIRNAPDFETKPNYTIRVRTTDQGGQFFERQFSITVNDLNEAPTSITLSNNAVRENDAGVVIGRLTVADQDRNQTHSFTVSDQRFEVVNGQLKLKFGQSIDFEQEKQVNLSITAFDNGSPSLSRTQSFTINVQDVPEIDVEKFRSGVTGALTQLAVVLDNDLARSSLPILGTLSDRYVPAFLRNLTSTLVSGMANEEQLTVGEFQNRISRNLPGIRVLTDFSHAKQFEVTLDMTQTYNLGSVGLNSNMGLPMLSMRTTGSANASVLGGMRLTFGFHDDFGFYFNTNPSKTFFGAELTAALSNNFSAQATLGFLQASLTNDLSNPTRVTGGFKALLKDIDNIPGAPNDGDRLTLTELRRRNANSSFRELFSTEFAITPNLGMKARTGIANFEGMPSINFDLALKWNAFTYRDGRSSSGSPQLEFNNVTLDLGSFISGFARPVLTRIDNTIRPFRPVINFLNADTRILSSLGLTGPFDQNRDGRATVVEVVSTLSRWRFGRGIDTRFIDAISALDAAITALNQLTASDGNLAINFGSYSIGTVDTNAAPSSLSQSSPRTTRGQSTNSLTQASSNSRVRNFINALNRVEGLGFPILSDPNQAINLLLGRTATLFRYDMPDLDFNLRLEQKFPVIWPLEGRLFGDLRVRSNLDFGYDTFGFQEWQRAGYSSSAASRLIDGFYVTDFPGDEITVDATIGAGFGVNVGVAAGRIDGGLRGRAGIDLIDVGENARNPVWDSEYSRVWNEINRQIGHISFLRPLVGAQTIATLNSRGIREFVNLSDGRIRTTEITSRLSNPLSLFQIQGVVNVFLDAYARVGVRVFGKLIGKEWRKNLATFKIMEFSVGGGASVGRISQKYISGATIFLDANNNGVLDENEPYTISSFDGSYELKFATELFDKNENGVIDPDEGQILAVGGYDTFTNEKMDVPLSAPVGYSMITPVTTMINALVRMGDVDVATVAAQVKAALGLPETLDLGTFDPIIAMRDGDPNGAKVMAAHVSIYTLMDQAATLLRGATGLSGEMLAMLVTGAIADAIEPGQPLDLSNSSVVANILKTTVGALEMVSPAPELAKVTAIADQVATIMAEGVQRLQAVLAKPGNAAALLREVSELQGFLVNNTSKDLAAAILGTKTIDQVLDANTGDGLLAGLKRREAMKNRATLPGTNEIDFLKGTNQSEILVGLKKGDRIRALGGDDMVAGDSGNDWLHGGNGNDTLNGGQDDDTLIGGAGDDVLIGRSGKDTLIGGRGRDTFQLAANKKGSNRIRDFKAAEDRIEITLGREFAELPIGKGISAEQFRLGSKAATETERFVYNQKTGALFFDLDGSGAGQQVKIAQLNAGASLTHAQISIA</sequence>
<keyword evidence="2" id="KW-0812">Transmembrane</keyword>
<dbReference type="SMART" id="SM00736">
    <property type="entry name" value="CADG"/>
    <property type="match status" value="4"/>
</dbReference>
<dbReference type="InterPro" id="IPR025592">
    <property type="entry name" value="DUF4347"/>
</dbReference>
<comment type="subcellular location">
    <subcellularLocation>
        <location evidence="1">Membrane</location>
        <topology evidence="1">Single-pass membrane protein</topology>
    </subcellularLocation>
</comment>
<dbReference type="CDD" id="cd11304">
    <property type="entry name" value="Cadherin_repeat"/>
    <property type="match status" value="8"/>
</dbReference>
<organism evidence="7 8">
    <name type="scientific">Thermoleptolyngbya sichuanensis A183</name>
    <dbReference type="NCBI Taxonomy" id="2737172"/>
    <lineage>
        <taxon>Bacteria</taxon>
        <taxon>Bacillati</taxon>
        <taxon>Cyanobacteriota</taxon>
        <taxon>Cyanophyceae</taxon>
        <taxon>Oculatellales</taxon>
        <taxon>Oculatellaceae</taxon>
        <taxon>Thermoleptolyngbya</taxon>
        <taxon>Thermoleptolyngbya sichuanensis</taxon>
    </lineage>
</organism>
<dbReference type="InterPro" id="IPR002126">
    <property type="entry name" value="Cadherin-like_dom"/>
</dbReference>
<dbReference type="InterPro" id="IPR015919">
    <property type="entry name" value="Cadherin-like_sf"/>
</dbReference>
<dbReference type="InterPro" id="IPR001343">
    <property type="entry name" value="Hemolysn_Ca-bd"/>
</dbReference>
<gene>
    <name evidence="7" type="ORF">HPC62_16115</name>
</gene>
<dbReference type="PRINTS" id="PR00205">
    <property type="entry name" value="CADHERIN"/>
</dbReference>
<dbReference type="Pfam" id="PF00028">
    <property type="entry name" value="Cadherin"/>
    <property type="match status" value="1"/>
</dbReference>
<dbReference type="InterPro" id="IPR050174">
    <property type="entry name" value="Protocadherin/Cadherin-CA"/>
</dbReference>
<dbReference type="KEGG" id="theu:HPC62_16115"/>
<feature type="region of interest" description="Disordered" evidence="5">
    <location>
        <begin position="1604"/>
        <end position="1627"/>
    </location>
</feature>
<dbReference type="SMART" id="SM00112">
    <property type="entry name" value="CA"/>
    <property type="match status" value="8"/>
</dbReference>
<dbReference type="GO" id="GO:0007156">
    <property type="term" value="P:homophilic cell adhesion via plasma membrane adhesion molecules"/>
    <property type="evidence" value="ECO:0007669"/>
    <property type="project" value="InterPro"/>
</dbReference>
<dbReference type="InterPro" id="IPR018511">
    <property type="entry name" value="Hemolysin-typ_Ca-bd_CS"/>
</dbReference>
<feature type="domain" description="Cadherin" evidence="6">
    <location>
        <begin position="706"/>
        <end position="803"/>
    </location>
</feature>
<feature type="domain" description="Cadherin" evidence="6">
    <location>
        <begin position="609"/>
        <end position="699"/>
    </location>
</feature>
<dbReference type="GO" id="GO:0005886">
    <property type="term" value="C:plasma membrane"/>
    <property type="evidence" value="ECO:0007669"/>
    <property type="project" value="TreeGrafter"/>
</dbReference>
<accession>A0A6M8BAC7</accession>
<keyword evidence="4" id="KW-0325">Glycoprotein</keyword>
<feature type="domain" description="Cadherin" evidence="6">
    <location>
        <begin position="903"/>
        <end position="1003"/>
    </location>
</feature>
<keyword evidence="8" id="KW-1185">Reference proteome</keyword>
<evidence type="ECO:0000256" key="1">
    <source>
        <dbReference type="ARBA" id="ARBA00004167"/>
    </source>
</evidence>
<feature type="domain" description="Cadherin" evidence="6">
    <location>
        <begin position="509"/>
        <end position="599"/>
    </location>
</feature>
<dbReference type="GO" id="GO:0005509">
    <property type="term" value="F:calcium ion binding"/>
    <property type="evidence" value="ECO:0007669"/>
    <property type="project" value="InterPro"/>
</dbReference>
<feature type="domain" description="Cadherin" evidence="6">
    <location>
        <begin position="1098"/>
        <end position="1201"/>
    </location>
</feature>
<dbReference type="PANTHER" id="PTHR24028">
    <property type="entry name" value="CADHERIN-87A"/>
    <property type="match status" value="1"/>
</dbReference>
<evidence type="ECO:0000256" key="4">
    <source>
        <dbReference type="ARBA" id="ARBA00023180"/>
    </source>
</evidence>
<feature type="domain" description="Cadherin" evidence="6">
    <location>
        <begin position="803"/>
        <end position="903"/>
    </location>
</feature>
<dbReference type="InterPro" id="IPR011049">
    <property type="entry name" value="Serralysin-like_metalloprot_C"/>
</dbReference>
<keyword evidence="3" id="KW-0472">Membrane</keyword>
<reference evidence="7 8" key="1">
    <citation type="submission" date="2020-05" db="EMBL/GenBank/DDBJ databases">
        <title>Complete genome sequence of of a novel Thermoleptolyngbya strain isolated from hot springs of Ganzi, Sichuan China.</title>
        <authorList>
            <person name="Tang J."/>
            <person name="Daroch M."/>
            <person name="Li L."/>
            <person name="Waleron K."/>
            <person name="Waleron M."/>
            <person name="Waleron M."/>
        </authorList>
    </citation>
    <scope>NUCLEOTIDE SEQUENCE [LARGE SCALE GENOMIC DNA]</scope>
    <source>
        <strain evidence="7 8">PKUAC-SCTA183</strain>
    </source>
</reference>
<dbReference type="PANTHER" id="PTHR24028:SF316">
    <property type="entry name" value="NEURAL-CADHERIN-LIKE"/>
    <property type="match status" value="1"/>
</dbReference>
<dbReference type="Gene3D" id="2.60.40.60">
    <property type="entry name" value="Cadherins"/>
    <property type="match status" value="8"/>
</dbReference>
<evidence type="ECO:0000313" key="7">
    <source>
        <dbReference type="EMBL" id="QKD83518.1"/>
    </source>
</evidence>
<dbReference type="PROSITE" id="PS50268">
    <property type="entry name" value="CADHERIN_2"/>
    <property type="match status" value="8"/>
</dbReference>
<proteinExistence type="predicted"/>
<dbReference type="Pfam" id="PF00353">
    <property type="entry name" value="HemolysinCabind"/>
    <property type="match status" value="2"/>
</dbReference>
<dbReference type="Proteomes" id="UP000505210">
    <property type="component" value="Chromosome"/>
</dbReference>
<protein>
    <submittedName>
        <fullName evidence="7">DUF4347 domain-containing protein</fullName>
    </submittedName>
</protein>
<dbReference type="PROSITE" id="PS00330">
    <property type="entry name" value="HEMOLYSIN_CALCIUM"/>
    <property type="match status" value="1"/>
</dbReference>